<feature type="non-terminal residue" evidence="1">
    <location>
        <position position="1"/>
    </location>
</feature>
<name>A0A7R8ZMP1_9CRUS</name>
<dbReference type="AlphaFoldDB" id="A0A7R8ZMP1"/>
<proteinExistence type="predicted"/>
<protein>
    <submittedName>
        <fullName evidence="1">Uncharacterized protein</fullName>
    </submittedName>
</protein>
<reference evidence="1" key="1">
    <citation type="submission" date="2020-11" db="EMBL/GenBank/DDBJ databases">
        <authorList>
            <person name="Tran Van P."/>
        </authorList>
    </citation>
    <scope>NUCLEOTIDE SEQUENCE</scope>
</reference>
<organism evidence="1">
    <name type="scientific">Cyprideis torosa</name>
    <dbReference type="NCBI Taxonomy" id="163714"/>
    <lineage>
        <taxon>Eukaryota</taxon>
        <taxon>Metazoa</taxon>
        <taxon>Ecdysozoa</taxon>
        <taxon>Arthropoda</taxon>
        <taxon>Crustacea</taxon>
        <taxon>Oligostraca</taxon>
        <taxon>Ostracoda</taxon>
        <taxon>Podocopa</taxon>
        <taxon>Podocopida</taxon>
        <taxon>Cytherocopina</taxon>
        <taxon>Cytheroidea</taxon>
        <taxon>Cytherideidae</taxon>
        <taxon>Cyprideis</taxon>
    </lineage>
</organism>
<sequence length="269" mass="29339">MLKKLPPTLTVRVDLLSSFDFCFMGVLDLAGFSKCHGHREQVHDPKERRVQYMADEARVPKDNCPLSTACSSSTRELIVPPAVVVERVATKAPPVLAECSVFTANPHNMTLQRWCVVVFETLTSDDDATNEPDANDDPGMPGPRGCMKTLSSYVLPSGEDPSPHGVLPRLCGLVPRSVRGEDDKRFTGLSRGLRDDGQGVVEVGDFPDKEDDADADTKAPTVVDSLDVLQSVRGEDDERFTGLSRGLRDDGQGVIEVGRAVINHHLTFI</sequence>
<gene>
    <name evidence="1" type="ORF">CTOB1V02_LOCUS8144</name>
</gene>
<accession>A0A7R8ZMP1</accession>
<dbReference type="EMBL" id="OB662584">
    <property type="protein sequence ID" value="CAD7230283.1"/>
    <property type="molecule type" value="Genomic_DNA"/>
</dbReference>
<evidence type="ECO:0000313" key="1">
    <source>
        <dbReference type="EMBL" id="CAD7230283.1"/>
    </source>
</evidence>